<keyword evidence="2" id="KW-1133">Transmembrane helix</keyword>
<accession>A0A6G0SZT0</accession>
<evidence type="ECO:0000256" key="1">
    <source>
        <dbReference type="SAM" id="MobiDB-lite"/>
    </source>
</evidence>
<evidence type="ECO:0000256" key="2">
    <source>
        <dbReference type="SAM" id="Phobius"/>
    </source>
</evidence>
<sequence length="180" mass="21078">MGKWELEDYRYFQKYIPDDTELSDECVDFTMMCFALLLVMTCVVHYDLFSLFSNHPYGRRIVYTDNERHQRQPTFDFDYIRIPRPGTDSTTFYSPPQFIVHDHGTDGDDYWTESVDGTHSNRGTTGDKRSDNQVHRPTPDTEVDSVHETTTTEVPNVLDDDYDDDSDYVAPGQEWEDDVF</sequence>
<keyword evidence="4" id="KW-1185">Reference proteome</keyword>
<name>A0A6G0SZT0_APHGL</name>
<keyword evidence="2" id="KW-0812">Transmembrane</keyword>
<dbReference type="Proteomes" id="UP000475862">
    <property type="component" value="Unassembled WGS sequence"/>
</dbReference>
<organism evidence="3 4">
    <name type="scientific">Aphis glycines</name>
    <name type="common">Soybean aphid</name>
    <dbReference type="NCBI Taxonomy" id="307491"/>
    <lineage>
        <taxon>Eukaryota</taxon>
        <taxon>Metazoa</taxon>
        <taxon>Ecdysozoa</taxon>
        <taxon>Arthropoda</taxon>
        <taxon>Hexapoda</taxon>
        <taxon>Insecta</taxon>
        <taxon>Pterygota</taxon>
        <taxon>Neoptera</taxon>
        <taxon>Paraneoptera</taxon>
        <taxon>Hemiptera</taxon>
        <taxon>Sternorrhyncha</taxon>
        <taxon>Aphidomorpha</taxon>
        <taxon>Aphidoidea</taxon>
        <taxon>Aphididae</taxon>
        <taxon>Aphidini</taxon>
        <taxon>Aphis</taxon>
        <taxon>Aphis</taxon>
    </lineage>
</organism>
<gene>
    <name evidence="3" type="ORF">AGLY_016157</name>
</gene>
<feature type="region of interest" description="Disordered" evidence="1">
    <location>
        <begin position="110"/>
        <end position="180"/>
    </location>
</feature>
<dbReference type="AlphaFoldDB" id="A0A6G0SZT0"/>
<keyword evidence="2" id="KW-0472">Membrane</keyword>
<evidence type="ECO:0000313" key="3">
    <source>
        <dbReference type="EMBL" id="KAE9523605.1"/>
    </source>
</evidence>
<dbReference type="EMBL" id="VYZN01000079">
    <property type="protein sequence ID" value="KAE9523605.1"/>
    <property type="molecule type" value="Genomic_DNA"/>
</dbReference>
<feature type="compositionally biased region" description="Basic and acidic residues" evidence="1">
    <location>
        <begin position="125"/>
        <end position="147"/>
    </location>
</feature>
<evidence type="ECO:0000313" key="4">
    <source>
        <dbReference type="Proteomes" id="UP000475862"/>
    </source>
</evidence>
<protein>
    <submittedName>
        <fullName evidence="3">Uncharacterized protein</fullName>
    </submittedName>
</protein>
<comment type="caution">
    <text evidence="3">The sequence shown here is derived from an EMBL/GenBank/DDBJ whole genome shotgun (WGS) entry which is preliminary data.</text>
</comment>
<feature type="compositionally biased region" description="Acidic residues" evidence="1">
    <location>
        <begin position="158"/>
        <end position="167"/>
    </location>
</feature>
<dbReference type="OrthoDB" id="6616479at2759"/>
<feature type="transmembrane region" description="Helical" evidence="2">
    <location>
        <begin position="29"/>
        <end position="49"/>
    </location>
</feature>
<feature type="compositionally biased region" description="Polar residues" evidence="1">
    <location>
        <begin position="115"/>
        <end position="124"/>
    </location>
</feature>
<proteinExistence type="predicted"/>
<reference evidence="3 4" key="1">
    <citation type="submission" date="2019-08" db="EMBL/GenBank/DDBJ databases">
        <title>The genome of the soybean aphid Biotype 1, its phylome, world population structure and adaptation to the North American continent.</title>
        <authorList>
            <person name="Giordano R."/>
            <person name="Donthu R.K."/>
            <person name="Hernandez A.G."/>
            <person name="Wright C.L."/>
            <person name="Zimin A.V."/>
        </authorList>
    </citation>
    <scope>NUCLEOTIDE SEQUENCE [LARGE SCALE GENOMIC DNA]</scope>
    <source>
        <tissue evidence="3">Whole aphids</tissue>
    </source>
</reference>